<dbReference type="PANTHER" id="PTHR24061">
    <property type="entry name" value="CALCIUM-SENSING RECEPTOR-RELATED"/>
    <property type="match status" value="1"/>
</dbReference>
<dbReference type="Pfam" id="PF01094">
    <property type="entry name" value="ANF_receptor"/>
    <property type="match status" value="1"/>
</dbReference>
<evidence type="ECO:0000313" key="15">
    <source>
        <dbReference type="Proteomes" id="UP000886700"/>
    </source>
</evidence>
<keyword evidence="3" id="KW-1003">Cell membrane</keyword>
<feature type="transmembrane region" description="Helical" evidence="12">
    <location>
        <begin position="705"/>
        <end position="723"/>
    </location>
</feature>
<feature type="signal peptide" evidence="13">
    <location>
        <begin position="1"/>
        <end position="19"/>
    </location>
</feature>
<dbReference type="GO" id="GO:0005886">
    <property type="term" value="C:plasma membrane"/>
    <property type="evidence" value="ECO:0007669"/>
    <property type="project" value="UniProtKB-SubCell"/>
</dbReference>
<dbReference type="InterPro" id="IPR038550">
    <property type="entry name" value="GPCR_3_9-Cys_sf"/>
</dbReference>
<evidence type="ECO:0000256" key="11">
    <source>
        <dbReference type="ARBA" id="ARBA00023224"/>
    </source>
</evidence>
<gene>
    <name evidence="16" type="primary">LOC101822608</name>
</gene>
<dbReference type="Pfam" id="PF07562">
    <property type="entry name" value="NCD3G"/>
    <property type="match status" value="1"/>
</dbReference>
<dbReference type="InterPro" id="IPR017978">
    <property type="entry name" value="GPCR_3_C"/>
</dbReference>
<comment type="similarity">
    <text evidence="2">Belongs to the G-protein coupled receptor 3 family.</text>
</comment>
<evidence type="ECO:0000313" key="16">
    <source>
        <dbReference type="RefSeq" id="XP_005083417.1"/>
    </source>
</evidence>
<reference evidence="16" key="1">
    <citation type="submission" date="2025-08" db="UniProtKB">
        <authorList>
            <consortium name="RefSeq"/>
        </authorList>
    </citation>
    <scope>IDENTIFICATION</scope>
    <source>
        <tissue evidence="16">Liver</tissue>
    </source>
</reference>
<proteinExistence type="inferred from homology"/>
<dbReference type="Proteomes" id="UP000886700">
    <property type="component" value="Unplaced"/>
</dbReference>
<evidence type="ECO:0000256" key="7">
    <source>
        <dbReference type="ARBA" id="ARBA00023040"/>
    </source>
</evidence>
<keyword evidence="7" id="KW-0297">G-protein coupled receptor</keyword>
<evidence type="ECO:0000256" key="9">
    <source>
        <dbReference type="ARBA" id="ARBA00023170"/>
    </source>
</evidence>
<dbReference type="InterPro" id="IPR004073">
    <property type="entry name" value="GPCR_3_vmron_rcpt_2"/>
</dbReference>
<dbReference type="InterPro" id="IPR000337">
    <property type="entry name" value="GPCR_3"/>
</dbReference>
<dbReference type="InterPro" id="IPR006212">
    <property type="entry name" value="Furin_repeat"/>
</dbReference>
<dbReference type="SUPFAM" id="SSF53822">
    <property type="entry name" value="Periplasmic binding protein-like I"/>
    <property type="match status" value="1"/>
</dbReference>
<name>A0A1U7QPM5_MESAU</name>
<evidence type="ECO:0000256" key="10">
    <source>
        <dbReference type="ARBA" id="ARBA00023180"/>
    </source>
</evidence>
<feature type="transmembrane region" description="Helical" evidence="12">
    <location>
        <begin position="662"/>
        <end position="684"/>
    </location>
</feature>
<organism evidence="15 16">
    <name type="scientific">Mesocricetus auratus</name>
    <name type="common">Golden hamster</name>
    <dbReference type="NCBI Taxonomy" id="10036"/>
    <lineage>
        <taxon>Eukaryota</taxon>
        <taxon>Metazoa</taxon>
        <taxon>Chordata</taxon>
        <taxon>Craniata</taxon>
        <taxon>Vertebrata</taxon>
        <taxon>Euteleostomi</taxon>
        <taxon>Mammalia</taxon>
        <taxon>Eutheria</taxon>
        <taxon>Euarchontoglires</taxon>
        <taxon>Glires</taxon>
        <taxon>Rodentia</taxon>
        <taxon>Myomorpha</taxon>
        <taxon>Muroidea</taxon>
        <taxon>Cricetidae</taxon>
        <taxon>Cricetinae</taxon>
        <taxon>Mesocricetus</taxon>
    </lineage>
</organism>
<dbReference type="PRINTS" id="PR00248">
    <property type="entry name" value="GPCRMGR"/>
</dbReference>
<dbReference type="FunFam" id="3.40.50.2300:FF:000123">
    <property type="entry name" value="Vomeronasal 2, receptor 105"/>
    <property type="match status" value="1"/>
</dbReference>
<dbReference type="CDD" id="cd15283">
    <property type="entry name" value="7tmC_V2R_pheromone"/>
    <property type="match status" value="1"/>
</dbReference>
<dbReference type="AlphaFoldDB" id="A0A1U7QPM5"/>
<dbReference type="eggNOG" id="KOG1056">
    <property type="taxonomic scope" value="Eukaryota"/>
</dbReference>
<feature type="transmembrane region" description="Helical" evidence="12">
    <location>
        <begin position="810"/>
        <end position="832"/>
    </location>
</feature>
<dbReference type="Gene3D" id="2.10.50.30">
    <property type="entry name" value="GPCR, family 3, nine cysteines domain"/>
    <property type="match status" value="1"/>
</dbReference>
<feature type="transmembrane region" description="Helical" evidence="12">
    <location>
        <begin position="627"/>
        <end position="647"/>
    </location>
</feature>
<feature type="transmembrane region" description="Helical" evidence="12">
    <location>
        <begin position="749"/>
        <end position="772"/>
    </location>
</feature>
<protein>
    <submittedName>
        <fullName evidence="16">Vomeronasal type-2 receptor 116-like isoform X1</fullName>
    </submittedName>
</protein>
<dbReference type="Pfam" id="PF00003">
    <property type="entry name" value="7tm_3"/>
    <property type="match status" value="1"/>
</dbReference>
<keyword evidence="6 12" id="KW-1133">Transmembrane helix</keyword>
<evidence type="ECO:0000256" key="2">
    <source>
        <dbReference type="ARBA" id="ARBA00007242"/>
    </source>
</evidence>
<dbReference type="PRINTS" id="PR01535">
    <property type="entry name" value="VOMERONASL2R"/>
</dbReference>
<keyword evidence="15" id="KW-1185">Reference proteome</keyword>
<feature type="domain" description="G-protein coupled receptors family 3 profile" evidence="14">
    <location>
        <begin position="590"/>
        <end position="854"/>
    </location>
</feature>
<dbReference type="InterPro" id="IPR011500">
    <property type="entry name" value="GPCR_3_9-Cys_dom"/>
</dbReference>
<dbReference type="PANTHER" id="PTHR24061:SF457">
    <property type="entry name" value="EC1-V2R PHEROMONE RECEPTOR PROTEIN-RELATED"/>
    <property type="match status" value="1"/>
</dbReference>
<feature type="transmembrane region" description="Helical" evidence="12">
    <location>
        <begin position="593"/>
        <end position="615"/>
    </location>
</feature>
<dbReference type="FunFam" id="3.40.50.2300:FF:000024">
    <property type="entry name" value="Vomeronasal 2, receptor 73"/>
    <property type="match status" value="1"/>
</dbReference>
<evidence type="ECO:0000256" key="8">
    <source>
        <dbReference type="ARBA" id="ARBA00023136"/>
    </source>
</evidence>
<keyword evidence="8 12" id="KW-0472">Membrane</keyword>
<evidence type="ECO:0000256" key="1">
    <source>
        <dbReference type="ARBA" id="ARBA00004651"/>
    </source>
</evidence>
<dbReference type="KEGG" id="maua:101822608"/>
<dbReference type="InterPro" id="IPR001828">
    <property type="entry name" value="ANF_lig-bd_rcpt"/>
</dbReference>
<dbReference type="GO" id="GO:0004930">
    <property type="term" value="F:G protein-coupled receptor activity"/>
    <property type="evidence" value="ECO:0007669"/>
    <property type="project" value="UniProtKB-KW"/>
</dbReference>
<evidence type="ECO:0000259" key="14">
    <source>
        <dbReference type="PROSITE" id="PS50259"/>
    </source>
</evidence>
<dbReference type="OrthoDB" id="5984008at2759"/>
<dbReference type="RefSeq" id="XP_005083417.1">
    <property type="nucleotide sequence ID" value="XM_005083360.1"/>
</dbReference>
<dbReference type="FunFam" id="2.10.50.30:FF:000002">
    <property type="entry name" value="Vomeronasal 2 receptor, h1"/>
    <property type="match status" value="1"/>
</dbReference>
<dbReference type="GeneID" id="101822608"/>
<dbReference type="InterPro" id="IPR028082">
    <property type="entry name" value="Peripla_BP_I"/>
</dbReference>
<dbReference type="PROSITE" id="PS50259">
    <property type="entry name" value="G_PROTEIN_RECEP_F3_4"/>
    <property type="match status" value="1"/>
</dbReference>
<evidence type="ECO:0000256" key="13">
    <source>
        <dbReference type="SAM" id="SignalP"/>
    </source>
</evidence>
<comment type="subcellular location">
    <subcellularLocation>
        <location evidence="1">Cell membrane</location>
        <topology evidence="1">Multi-pass membrane protein</topology>
    </subcellularLocation>
</comment>
<evidence type="ECO:0000256" key="6">
    <source>
        <dbReference type="ARBA" id="ARBA00022989"/>
    </source>
</evidence>
<evidence type="ECO:0000256" key="5">
    <source>
        <dbReference type="ARBA" id="ARBA00022729"/>
    </source>
</evidence>
<dbReference type="CDD" id="cd00064">
    <property type="entry name" value="FU"/>
    <property type="match status" value="1"/>
</dbReference>
<dbReference type="InterPro" id="IPR000068">
    <property type="entry name" value="GPCR_3_Ca_sens_rcpt-rel"/>
</dbReference>
<keyword evidence="9" id="KW-0675">Receptor</keyword>
<evidence type="ECO:0000256" key="4">
    <source>
        <dbReference type="ARBA" id="ARBA00022692"/>
    </source>
</evidence>
<keyword evidence="4 12" id="KW-0812">Transmembrane</keyword>
<evidence type="ECO:0000256" key="3">
    <source>
        <dbReference type="ARBA" id="ARBA00022475"/>
    </source>
</evidence>
<sequence>MMFSYTLIFHLLLIPFLLCSQDVNKCLVRTYYRLYHEGDRVIAGFFPAYAISPFNRTTDWRMPHYAREMMVQLKLKNYQCILAMLFAIEEINSNPHLLPNTSLGFEVHNVPFGERFTLENLLYWLTGRISFIPNYTCAKERKSAAVLTGISWTISEHLGTLLNVYKFPQLTFGPFDSVLNEQGRFPSLYQVANMDTSLSLGIVSLMLYFQWTWVGLLIADDHKATQILSNLRKDMDKKGICMAFVEMIHISRGSFLTNSWKNQLQIMGSSANVIIIYGDTDSLLSLIAIVNRGFLMWKVWVLNSKWDVSTLDKYFLLDLLHGTLIFSHHHEEIVNFTDFIQAASPSKFPEDIYLHLLWQMFFNCSFSGKYCKIVDNCQRNASLAFLPGNIFDMAISEESYNVYNAVYAVAHSLHEMTHNQVQTQYHGKGKDIVFFPWQLHPFLKNTQLTSPAGDHVVLNWKKKSDAEYDILNFWNFPKGLALNVKVGTFFPKALHGQQFSLSDHMIQWATGFTEIPQSVCSESCYPGFRKTLIEGSATCCFDCSPCSENEISNETDIDHCVKCPESHYANTEKNRCLEKTVIFLAYEDSLGKALTSMSLSFSLLTAVVLGVFLRHRDTPIVKANNQSLSYILLITLIFCFLCPLLFIGRPHTTACILQQNTFGLLITVALSTVLAKTITVVMAFRVTALGGIMRWLVISKISNKIIPLCTMIQILISVIWLTTSPPFLDTDAHFEHGCIIIMCNKGSTIAFHCVLGYLGFLALGSYTMAFLSRNLPDTFNEAKYLAFSMLVFCSVWVTFLPVYHSTKGKVMVAMEVFSILASSAGILGLIFVPKCYIILLRPDMNSIDHIKGKTDSRRKISLEI</sequence>
<keyword evidence="10" id="KW-0325">Glycoprotein</keyword>
<evidence type="ECO:0000256" key="12">
    <source>
        <dbReference type="SAM" id="Phobius"/>
    </source>
</evidence>
<keyword evidence="11" id="KW-0807">Transducer</keyword>
<keyword evidence="5 13" id="KW-0732">Signal</keyword>
<dbReference type="Gene3D" id="3.40.50.2300">
    <property type="match status" value="2"/>
</dbReference>
<feature type="transmembrane region" description="Helical" evidence="12">
    <location>
        <begin position="784"/>
        <end position="804"/>
    </location>
</feature>
<feature type="chain" id="PRO_5010522127" evidence="13">
    <location>
        <begin position="20"/>
        <end position="864"/>
    </location>
</feature>
<accession>A0A1U7QPM5</accession>
<dbReference type="CDD" id="cd06365">
    <property type="entry name" value="PBP1_pheromone_receptor"/>
    <property type="match status" value="1"/>
</dbReference>